<gene>
    <name evidence="1" type="ORF">SAMN05192574_102260</name>
</gene>
<evidence type="ECO:0000313" key="1">
    <source>
        <dbReference type="EMBL" id="SEN03838.1"/>
    </source>
</evidence>
<dbReference type="STRING" id="551995.SAMN05192574_102260"/>
<dbReference type="AlphaFoldDB" id="A0A1H8DBA8"/>
<keyword evidence="2" id="KW-1185">Reference proteome</keyword>
<proteinExistence type="predicted"/>
<organism evidence="1 2">
    <name type="scientific">Mucilaginibacter gossypiicola</name>
    <dbReference type="NCBI Taxonomy" id="551995"/>
    <lineage>
        <taxon>Bacteria</taxon>
        <taxon>Pseudomonadati</taxon>
        <taxon>Bacteroidota</taxon>
        <taxon>Sphingobacteriia</taxon>
        <taxon>Sphingobacteriales</taxon>
        <taxon>Sphingobacteriaceae</taxon>
        <taxon>Mucilaginibacter</taxon>
    </lineage>
</organism>
<sequence length="62" mass="7194">MDLTLHRELISVDASLVFQYISSIWLHVNANINNYIFKPPNTKEYTLPSGEYFRGIKTFTSV</sequence>
<protein>
    <submittedName>
        <fullName evidence="1">Uncharacterized protein</fullName>
    </submittedName>
</protein>
<accession>A0A1H8DBA8</accession>
<dbReference type="Proteomes" id="UP000198942">
    <property type="component" value="Unassembled WGS sequence"/>
</dbReference>
<reference evidence="2" key="1">
    <citation type="submission" date="2016-10" db="EMBL/GenBank/DDBJ databases">
        <authorList>
            <person name="Varghese N."/>
            <person name="Submissions S."/>
        </authorList>
    </citation>
    <scope>NUCLEOTIDE SEQUENCE [LARGE SCALE GENOMIC DNA]</scope>
    <source>
        <strain evidence="2">Gh-48</strain>
    </source>
</reference>
<evidence type="ECO:0000313" key="2">
    <source>
        <dbReference type="Proteomes" id="UP000198942"/>
    </source>
</evidence>
<name>A0A1H8DBA8_9SPHI</name>
<dbReference type="EMBL" id="FOCL01000002">
    <property type="protein sequence ID" value="SEN03838.1"/>
    <property type="molecule type" value="Genomic_DNA"/>
</dbReference>